<gene>
    <name evidence="3" type="ORF">MSAN_01628300</name>
</gene>
<keyword evidence="1" id="KW-0812">Transmembrane</keyword>
<organism evidence="3 4">
    <name type="scientific">Mycena sanguinolenta</name>
    <dbReference type="NCBI Taxonomy" id="230812"/>
    <lineage>
        <taxon>Eukaryota</taxon>
        <taxon>Fungi</taxon>
        <taxon>Dikarya</taxon>
        <taxon>Basidiomycota</taxon>
        <taxon>Agaricomycotina</taxon>
        <taxon>Agaricomycetes</taxon>
        <taxon>Agaricomycetidae</taxon>
        <taxon>Agaricales</taxon>
        <taxon>Marasmiineae</taxon>
        <taxon>Mycenaceae</taxon>
        <taxon>Mycena</taxon>
    </lineage>
</organism>
<evidence type="ECO:0000256" key="1">
    <source>
        <dbReference type="SAM" id="Phobius"/>
    </source>
</evidence>
<evidence type="ECO:0000313" key="4">
    <source>
        <dbReference type="Proteomes" id="UP000623467"/>
    </source>
</evidence>
<dbReference type="OrthoDB" id="3067436at2759"/>
<proteinExistence type="predicted"/>
<keyword evidence="1" id="KW-0472">Membrane</keyword>
<dbReference type="AlphaFoldDB" id="A0A8H6Y290"/>
<feature type="transmembrane region" description="Helical" evidence="1">
    <location>
        <begin position="54"/>
        <end position="76"/>
    </location>
</feature>
<reference evidence="3" key="1">
    <citation type="submission" date="2020-05" db="EMBL/GenBank/DDBJ databases">
        <title>Mycena genomes resolve the evolution of fungal bioluminescence.</title>
        <authorList>
            <person name="Tsai I.J."/>
        </authorList>
    </citation>
    <scope>NUCLEOTIDE SEQUENCE</scope>
    <source>
        <strain evidence="3">160909Yilan</strain>
    </source>
</reference>
<sequence>MSDTETVALGFSVTWANYALVAAAVIYIYDCILTLALEVEVFQQKILKRGGWRIFLNLAPLRYLSLVYQLIIIYGLPLAHITPQLHDAK</sequence>
<name>A0A8H6Y290_9AGAR</name>
<dbReference type="InterPro" id="IPR045340">
    <property type="entry name" value="DUF6533"/>
</dbReference>
<protein>
    <recommendedName>
        <fullName evidence="2">DUF6533 domain-containing protein</fullName>
    </recommendedName>
</protein>
<comment type="caution">
    <text evidence="3">The sequence shown here is derived from an EMBL/GenBank/DDBJ whole genome shotgun (WGS) entry which is preliminary data.</text>
</comment>
<accession>A0A8H6Y290</accession>
<evidence type="ECO:0000313" key="3">
    <source>
        <dbReference type="EMBL" id="KAF7350676.1"/>
    </source>
</evidence>
<evidence type="ECO:0000259" key="2">
    <source>
        <dbReference type="Pfam" id="PF20151"/>
    </source>
</evidence>
<feature type="domain" description="DUF6533" evidence="2">
    <location>
        <begin position="18"/>
        <end position="66"/>
    </location>
</feature>
<feature type="transmembrane region" description="Helical" evidence="1">
    <location>
        <begin position="20"/>
        <end position="42"/>
    </location>
</feature>
<keyword evidence="4" id="KW-1185">Reference proteome</keyword>
<dbReference type="EMBL" id="JACAZH010000014">
    <property type="protein sequence ID" value="KAF7350676.1"/>
    <property type="molecule type" value="Genomic_DNA"/>
</dbReference>
<keyword evidence="1" id="KW-1133">Transmembrane helix</keyword>
<dbReference type="Pfam" id="PF20151">
    <property type="entry name" value="DUF6533"/>
    <property type="match status" value="1"/>
</dbReference>
<dbReference type="Proteomes" id="UP000623467">
    <property type="component" value="Unassembled WGS sequence"/>
</dbReference>